<dbReference type="GO" id="GO:0003723">
    <property type="term" value="F:RNA binding"/>
    <property type="evidence" value="ECO:0007669"/>
    <property type="project" value="UniProtKB-KW"/>
</dbReference>
<proteinExistence type="predicted"/>
<evidence type="ECO:0000256" key="1">
    <source>
        <dbReference type="ARBA" id="ARBA00022884"/>
    </source>
</evidence>
<name>A0AAW2PX89_SESRA</name>
<comment type="caution">
    <text evidence="2">The sequence shown here is derived from an EMBL/GenBank/DDBJ whole genome shotgun (WGS) entry which is preliminary data.</text>
</comment>
<accession>A0AAW2PX89</accession>
<organism evidence="2">
    <name type="scientific">Sesamum radiatum</name>
    <name type="common">Black benniseed</name>
    <dbReference type="NCBI Taxonomy" id="300843"/>
    <lineage>
        <taxon>Eukaryota</taxon>
        <taxon>Viridiplantae</taxon>
        <taxon>Streptophyta</taxon>
        <taxon>Embryophyta</taxon>
        <taxon>Tracheophyta</taxon>
        <taxon>Spermatophyta</taxon>
        <taxon>Magnoliopsida</taxon>
        <taxon>eudicotyledons</taxon>
        <taxon>Gunneridae</taxon>
        <taxon>Pentapetalae</taxon>
        <taxon>asterids</taxon>
        <taxon>lamiids</taxon>
        <taxon>Lamiales</taxon>
        <taxon>Pedaliaceae</taxon>
        <taxon>Sesamum</taxon>
    </lineage>
</organism>
<dbReference type="EMBL" id="JACGWJ010000016">
    <property type="protein sequence ID" value="KAL0360092.1"/>
    <property type="molecule type" value="Genomic_DNA"/>
</dbReference>
<dbReference type="PANTHER" id="PTHR13734">
    <property type="entry name" value="TRNA-NUCLEOTIDYLTRANSFERASE"/>
    <property type="match status" value="1"/>
</dbReference>
<dbReference type="AlphaFoldDB" id="A0AAW2PX89"/>
<dbReference type="SUPFAM" id="SSF81891">
    <property type="entry name" value="Poly A polymerase C-terminal region-like"/>
    <property type="match status" value="1"/>
</dbReference>
<reference evidence="2" key="2">
    <citation type="journal article" date="2024" name="Plant">
        <title>Genomic evolution and insights into agronomic trait innovations of Sesamum species.</title>
        <authorList>
            <person name="Miao H."/>
            <person name="Wang L."/>
            <person name="Qu L."/>
            <person name="Liu H."/>
            <person name="Sun Y."/>
            <person name="Le M."/>
            <person name="Wang Q."/>
            <person name="Wei S."/>
            <person name="Zheng Y."/>
            <person name="Lin W."/>
            <person name="Duan Y."/>
            <person name="Cao H."/>
            <person name="Xiong S."/>
            <person name="Wang X."/>
            <person name="Wei L."/>
            <person name="Li C."/>
            <person name="Ma Q."/>
            <person name="Ju M."/>
            <person name="Zhao R."/>
            <person name="Li G."/>
            <person name="Mu C."/>
            <person name="Tian Q."/>
            <person name="Mei H."/>
            <person name="Zhang T."/>
            <person name="Gao T."/>
            <person name="Zhang H."/>
        </authorList>
    </citation>
    <scope>NUCLEOTIDE SEQUENCE</scope>
    <source>
        <strain evidence="2">G02</strain>
    </source>
</reference>
<reference evidence="2" key="1">
    <citation type="submission" date="2020-06" db="EMBL/GenBank/DDBJ databases">
        <authorList>
            <person name="Li T."/>
            <person name="Hu X."/>
            <person name="Zhang T."/>
            <person name="Song X."/>
            <person name="Zhang H."/>
            <person name="Dai N."/>
            <person name="Sheng W."/>
            <person name="Hou X."/>
            <person name="Wei L."/>
        </authorList>
    </citation>
    <scope>NUCLEOTIDE SEQUENCE</scope>
    <source>
        <strain evidence="2">G02</strain>
        <tissue evidence="2">Leaf</tissue>
    </source>
</reference>
<dbReference type="GO" id="GO:0052927">
    <property type="term" value="F:CC tRNA cytidylyltransferase activity"/>
    <property type="evidence" value="ECO:0007669"/>
    <property type="project" value="TreeGrafter"/>
</dbReference>
<gene>
    <name evidence="2" type="ORF">Sradi_3693700</name>
</gene>
<keyword evidence="1" id="KW-0694">RNA-binding</keyword>
<dbReference type="PANTHER" id="PTHR13734:SF5">
    <property type="entry name" value="CCA TRNA NUCLEOTIDYLTRANSFERASE, MITOCHONDRIAL"/>
    <property type="match status" value="1"/>
</dbReference>
<sequence>MMSELQLLTKLAESVLVMRHCVAYMDSTWRFLELIGSSSFTIPVASYVFRSSLKLKSSDAETVMSMHLAAGKFLSLIPSILSNENLQILEVDWKKETIDVPIASKLRILAGLGKVWELKPLVNGKDIMSILQLKSGGPIVKEWQQKLLEWQLAHPSGSADECIEWMSQTQSKRARTE</sequence>
<dbReference type="GO" id="GO:0052929">
    <property type="term" value="F:ATP:3'-cytidine-cytidine-tRNA adenylyltransferase activity"/>
    <property type="evidence" value="ECO:0007669"/>
    <property type="project" value="TreeGrafter"/>
</dbReference>
<protein>
    <submittedName>
        <fullName evidence="2">Uncharacterized protein</fullName>
    </submittedName>
</protein>
<evidence type="ECO:0000313" key="2">
    <source>
        <dbReference type="EMBL" id="KAL0360092.1"/>
    </source>
</evidence>
<dbReference type="GO" id="GO:0001680">
    <property type="term" value="P:tRNA 3'-terminal CCA addition"/>
    <property type="evidence" value="ECO:0007669"/>
    <property type="project" value="TreeGrafter"/>
</dbReference>